<organism evidence="2 3">
    <name type="scientific">Candidatus Gemmiger excrementavium</name>
    <dbReference type="NCBI Taxonomy" id="2838608"/>
    <lineage>
        <taxon>Bacteria</taxon>
        <taxon>Bacillati</taxon>
        <taxon>Bacillota</taxon>
        <taxon>Clostridia</taxon>
        <taxon>Eubacteriales</taxon>
        <taxon>Gemmiger</taxon>
    </lineage>
</organism>
<evidence type="ECO:0000256" key="1">
    <source>
        <dbReference type="SAM" id="Phobius"/>
    </source>
</evidence>
<feature type="transmembrane region" description="Helical" evidence="1">
    <location>
        <begin position="247"/>
        <end position="268"/>
    </location>
</feature>
<comment type="caution">
    <text evidence="2">The sequence shown here is derived from an EMBL/GenBank/DDBJ whole genome shotgun (WGS) entry which is preliminary data.</text>
</comment>
<feature type="transmembrane region" description="Helical" evidence="1">
    <location>
        <begin position="36"/>
        <end position="58"/>
    </location>
</feature>
<feature type="transmembrane region" description="Helical" evidence="1">
    <location>
        <begin position="149"/>
        <end position="167"/>
    </location>
</feature>
<proteinExistence type="predicted"/>
<evidence type="ECO:0000313" key="3">
    <source>
        <dbReference type="Proteomes" id="UP000824031"/>
    </source>
</evidence>
<dbReference type="AlphaFoldDB" id="A0A9D2F2T4"/>
<keyword evidence="1" id="KW-0472">Membrane</keyword>
<reference evidence="2" key="2">
    <citation type="submission" date="2021-04" db="EMBL/GenBank/DDBJ databases">
        <authorList>
            <person name="Gilroy R."/>
        </authorList>
    </citation>
    <scope>NUCLEOTIDE SEQUENCE</scope>
    <source>
        <strain evidence="2">3436</strain>
    </source>
</reference>
<feature type="transmembrane region" description="Helical" evidence="1">
    <location>
        <begin position="79"/>
        <end position="103"/>
    </location>
</feature>
<feature type="transmembrane region" description="Helical" evidence="1">
    <location>
        <begin position="214"/>
        <end position="235"/>
    </location>
</feature>
<feature type="transmembrane region" description="Helical" evidence="1">
    <location>
        <begin position="187"/>
        <end position="207"/>
    </location>
</feature>
<feature type="transmembrane region" description="Helical" evidence="1">
    <location>
        <begin position="115"/>
        <end position="137"/>
    </location>
</feature>
<keyword evidence="1" id="KW-0812">Transmembrane</keyword>
<name>A0A9D2F2T4_9FIRM</name>
<sequence length="277" mass="29135">MTQRRLHPGVLVAAGLLLAALHTADLLLWTDSYTGFAVAGPAWARFALWLAALGLPYLPARWSAAQPAALRDRNMPLGVAMMVTGLLLGGSGALALPTARFVARNPGLVQGYPPFAAVLDAALPLLAGLWLLVYGVRAMLGYGVQRQRLGGPLMAVVVPLCFLWRLVWRFQFVPAALYRLPCTLRVLSAVAALLFAVVLLKVFLVPGLPCGHTLFAAGAGCFLLCTGLELPQTIWEALNGMLVLPDLLAGLAFGALGVCGLLCAWAACGADAADTEP</sequence>
<reference evidence="2" key="1">
    <citation type="journal article" date="2021" name="PeerJ">
        <title>Extensive microbial diversity within the chicken gut microbiome revealed by metagenomics and culture.</title>
        <authorList>
            <person name="Gilroy R."/>
            <person name="Ravi A."/>
            <person name="Getino M."/>
            <person name="Pursley I."/>
            <person name="Horton D.L."/>
            <person name="Alikhan N.F."/>
            <person name="Baker D."/>
            <person name="Gharbi K."/>
            <person name="Hall N."/>
            <person name="Watson M."/>
            <person name="Adriaenssens E.M."/>
            <person name="Foster-Nyarko E."/>
            <person name="Jarju S."/>
            <person name="Secka A."/>
            <person name="Antonio M."/>
            <person name="Oren A."/>
            <person name="Chaudhuri R.R."/>
            <person name="La Ragione R."/>
            <person name="Hildebrand F."/>
            <person name="Pallen M.J."/>
        </authorList>
    </citation>
    <scope>NUCLEOTIDE SEQUENCE</scope>
    <source>
        <strain evidence="2">3436</strain>
    </source>
</reference>
<dbReference type="EMBL" id="DXBO01000081">
    <property type="protein sequence ID" value="HIZ48150.1"/>
    <property type="molecule type" value="Genomic_DNA"/>
</dbReference>
<keyword evidence="1" id="KW-1133">Transmembrane helix</keyword>
<dbReference type="Proteomes" id="UP000824031">
    <property type="component" value="Unassembled WGS sequence"/>
</dbReference>
<gene>
    <name evidence="2" type="ORF">H9810_05475</name>
</gene>
<accession>A0A9D2F2T4</accession>
<evidence type="ECO:0000313" key="2">
    <source>
        <dbReference type="EMBL" id="HIZ48150.1"/>
    </source>
</evidence>
<protein>
    <submittedName>
        <fullName evidence="2">Uncharacterized protein</fullName>
    </submittedName>
</protein>